<dbReference type="InterPro" id="IPR000971">
    <property type="entry name" value="Globin"/>
</dbReference>
<evidence type="ECO:0000256" key="12">
    <source>
        <dbReference type="ARBA" id="ARBA00023027"/>
    </source>
</evidence>
<dbReference type="AlphaFoldDB" id="C5MIG9"/>
<dbReference type="CDD" id="cd19754">
    <property type="entry name" value="FHb_fungal-globin"/>
    <property type="match status" value="1"/>
</dbReference>
<keyword evidence="9" id="KW-0274">FAD</keyword>
<dbReference type="PANTHER" id="PTHR43396:SF3">
    <property type="entry name" value="FLAVOHEMOPROTEIN"/>
    <property type="match status" value="1"/>
</dbReference>
<keyword evidence="18" id="KW-1185">Reference proteome</keyword>
<evidence type="ECO:0000256" key="7">
    <source>
        <dbReference type="ARBA" id="ARBA00022630"/>
    </source>
</evidence>
<dbReference type="GO" id="GO:0071500">
    <property type="term" value="P:cellular response to nitrosative stress"/>
    <property type="evidence" value="ECO:0007669"/>
    <property type="project" value="TreeGrafter"/>
</dbReference>
<keyword evidence="5" id="KW-0216">Detoxification</keyword>
<keyword evidence="10" id="KW-0521">NADP</keyword>
<sequence length="394" mass="45901">MTDFYESKELTQAQIKIVTDCVPVLEDLNIKLGEKFYKRTMKRYSQLKPYFNETHHKLLRQPRAFIYTLTQFAKNIHDLSPLKEVLERIVNKHVGLQVKPEQYQMLGEVLLETMVDLFPPEMVDDEFVETWSTVYGNLANFLINAEAKEYSKKSWFGFKEFKVTRFKTECLETKSFYITPVDGKPIPKPERGQYLCMRWKLPGAKYEKSRVYSISEYPTANEYRLTVRHIPGGQVSGYIHNELQVGDIVYSGPPCGCIYYQSNKTDLVILAGGNGISALMPVIEAGLEECRKVILMYSNRSTETRSFSELLKQYKKNYGDCFKVIEYMSRGRHTDPIDEYCNRSLTLEDLEFITPDHDVYLIGPRGYMKMIDDYLQSRNVKPHLDYFGPQEVIL</sequence>
<accession>C5MIG9</accession>
<dbReference type="InterPro" id="IPR012292">
    <property type="entry name" value="Globin/Proto"/>
</dbReference>
<keyword evidence="8" id="KW-0479">Metal-binding</keyword>
<comment type="cofactor">
    <cofactor evidence="1">
        <name>heme b</name>
        <dbReference type="ChEBI" id="CHEBI:60344"/>
    </cofactor>
</comment>
<dbReference type="FunFam" id="1.10.490.10:FF:000003">
    <property type="entry name" value="Flavohemoprotein"/>
    <property type="match status" value="1"/>
</dbReference>
<dbReference type="GO" id="GO:0009636">
    <property type="term" value="P:response to toxic substance"/>
    <property type="evidence" value="ECO:0007669"/>
    <property type="project" value="UniProtKB-KW"/>
</dbReference>
<dbReference type="PANTHER" id="PTHR43396">
    <property type="entry name" value="FLAVOHEMOPROTEIN"/>
    <property type="match status" value="1"/>
</dbReference>
<dbReference type="Pfam" id="PF00175">
    <property type="entry name" value="NAD_binding_1"/>
    <property type="match status" value="1"/>
</dbReference>
<dbReference type="GO" id="GO:0046210">
    <property type="term" value="P:nitric oxide catabolic process"/>
    <property type="evidence" value="ECO:0007669"/>
    <property type="project" value="TreeGrafter"/>
</dbReference>
<dbReference type="KEGG" id="ctp:CTRG_05862"/>
<evidence type="ECO:0000256" key="4">
    <source>
        <dbReference type="ARBA" id="ARBA00012229"/>
    </source>
</evidence>
<dbReference type="EMBL" id="GG692404">
    <property type="protein sequence ID" value="EER30463.1"/>
    <property type="molecule type" value="Genomic_DNA"/>
</dbReference>
<dbReference type="Pfam" id="PF00970">
    <property type="entry name" value="FAD_binding_6"/>
    <property type="match status" value="1"/>
</dbReference>
<comment type="cofactor">
    <cofactor evidence="2">
        <name>FAD</name>
        <dbReference type="ChEBI" id="CHEBI:57692"/>
    </cofactor>
</comment>
<keyword evidence="7" id="KW-0285">Flavoprotein</keyword>
<dbReference type="Pfam" id="PF00042">
    <property type="entry name" value="Globin"/>
    <property type="match status" value="1"/>
</dbReference>
<dbReference type="SUPFAM" id="SSF63380">
    <property type="entry name" value="Riboflavin synthase domain-like"/>
    <property type="match status" value="1"/>
</dbReference>
<dbReference type="OrthoDB" id="436496at2759"/>
<comment type="catalytic activity">
    <reaction evidence="14">
        <text>2 nitric oxide + NADPH + 2 O2 = 2 nitrate + NADP(+) + H(+)</text>
        <dbReference type="Rhea" id="RHEA:19465"/>
        <dbReference type="ChEBI" id="CHEBI:15378"/>
        <dbReference type="ChEBI" id="CHEBI:15379"/>
        <dbReference type="ChEBI" id="CHEBI:16480"/>
        <dbReference type="ChEBI" id="CHEBI:17632"/>
        <dbReference type="ChEBI" id="CHEBI:57783"/>
        <dbReference type="ChEBI" id="CHEBI:58349"/>
        <dbReference type="EC" id="1.14.12.17"/>
    </reaction>
</comment>
<evidence type="ECO:0000256" key="14">
    <source>
        <dbReference type="ARBA" id="ARBA00049433"/>
    </source>
</evidence>
<dbReference type="InterPro" id="IPR039261">
    <property type="entry name" value="FNR_nucleotide-bd"/>
</dbReference>
<dbReference type="InterPro" id="IPR017938">
    <property type="entry name" value="Riboflavin_synthase-like_b-brl"/>
</dbReference>
<feature type="domain" description="Globin" evidence="15">
    <location>
        <begin position="9"/>
        <end position="147"/>
    </location>
</feature>
<dbReference type="EC" id="1.14.12.17" evidence="4"/>
<evidence type="ECO:0000256" key="3">
    <source>
        <dbReference type="ARBA" id="ARBA00006401"/>
    </source>
</evidence>
<dbReference type="SUPFAM" id="SSF52343">
    <property type="entry name" value="Ferredoxin reductase-like, C-terminal NADP-linked domain"/>
    <property type="match status" value="1"/>
</dbReference>
<evidence type="ECO:0000313" key="17">
    <source>
        <dbReference type="EMBL" id="EER30463.1"/>
    </source>
</evidence>
<evidence type="ECO:0000256" key="10">
    <source>
        <dbReference type="ARBA" id="ARBA00022857"/>
    </source>
</evidence>
<evidence type="ECO:0000313" key="18">
    <source>
        <dbReference type="Proteomes" id="UP000002037"/>
    </source>
</evidence>
<evidence type="ECO:0000256" key="6">
    <source>
        <dbReference type="ARBA" id="ARBA00022617"/>
    </source>
</evidence>
<dbReference type="CDD" id="cd06184">
    <property type="entry name" value="flavohem_like_fad_nad_binding"/>
    <property type="match status" value="1"/>
</dbReference>
<dbReference type="PROSITE" id="PS51384">
    <property type="entry name" value="FAD_FR"/>
    <property type="match status" value="1"/>
</dbReference>
<dbReference type="GO" id="GO:0071949">
    <property type="term" value="F:FAD binding"/>
    <property type="evidence" value="ECO:0007669"/>
    <property type="project" value="TreeGrafter"/>
</dbReference>
<evidence type="ECO:0000256" key="2">
    <source>
        <dbReference type="ARBA" id="ARBA00001974"/>
    </source>
</evidence>
<evidence type="ECO:0000259" key="15">
    <source>
        <dbReference type="PROSITE" id="PS01033"/>
    </source>
</evidence>
<comment type="similarity">
    <text evidence="3">In the C-terminal section; belongs to the flavoprotein pyridine nucleotide cytochrome reductase family.</text>
</comment>
<dbReference type="GO" id="GO:0046872">
    <property type="term" value="F:metal ion binding"/>
    <property type="evidence" value="ECO:0007669"/>
    <property type="project" value="UniProtKB-KW"/>
</dbReference>
<reference evidence="17 18" key="1">
    <citation type="journal article" date="2009" name="Nature">
        <title>Evolution of pathogenicity and sexual reproduction in eight Candida genomes.</title>
        <authorList>
            <person name="Butler G."/>
            <person name="Rasmussen M.D."/>
            <person name="Lin M.F."/>
            <person name="Santos M.A."/>
            <person name="Sakthikumar S."/>
            <person name="Munro C.A."/>
            <person name="Rheinbay E."/>
            <person name="Grabherr M."/>
            <person name="Forche A."/>
            <person name="Reedy J.L."/>
            <person name="Agrafioti I."/>
            <person name="Arnaud M.B."/>
            <person name="Bates S."/>
            <person name="Brown A.J."/>
            <person name="Brunke S."/>
            <person name="Costanzo M.C."/>
            <person name="Fitzpatrick D.A."/>
            <person name="de Groot P.W."/>
            <person name="Harris D."/>
            <person name="Hoyer L.L."/>
            <person name="Hube B."/>
            <person name="Klis F.M."/>
            <person name="Kodira C."/>
            <person name="Lennard N."/>
            <person name="Logue M.E."/>
            <person name="Martin R."/>
            <person name="Neiman A.M."/>
            <person name="Nikolaou E."/>
            <person name="Quail M.A."/>
            <person name="Quinn J."/>
            <person name="Santos M.C."/>
            <person name="Schmitzberger F.F."/>
            <person name="Sherlock G."/>
            <person name="Shah P."/>
            <person name="Silverstein K.A."/>
            <person name="Skrzypek M.S."/>
            <person name="Soll D."/>
            <person name="Staggs R."/>
            <person name="Stansfield I."/>
            <person name="Stumpf M.P."/>
            <person name="Sudbery P.E."/>
            <person name="Srikantha T."/>
            <person name="Zeng Q."/>
            <person name="Berman J."/>
            <person name="Berriman M."/>
            <person name="Heitman J."/>
            <person name="Gow N.A."/>
            <person name="Lorenz M.C."/>
            <person name="Birren B.W."/>
            <person name="Kellis M."/>
            <person name="Cuomo C.A."/>
        </authorList>
    </citation>
    <scope>NUCLEOTIDE SEQUENCE [LARGE SCALE GENOMIC DNA]</scope>
    <source>
        <strain evidence="18">ATCC MYA-3404 / T1</strain>
    </source>
</reference>
<dbReference type="GO" id="GO:0020037">
    <property type="term" value="F:heme binding"/>
    <property type="evidence" value="ECO:0007669"/>
    <property type="project" value="InterPro"/>
</dbReference>
<keyword evidence="11" id="KW-0408">Iron</keyword>
<dbReference type="PROSITE" id="PS01033">
    <property type="entry name" value="GLOBIN"/>
    <property type="match status" value="1"/>
</dbReference>
<gene>
    <name evidence="17" type="ORF">CTRG_05862</name>
</gene>
<dbReference type="GeneID" id="8300211"/>
<feature type="domain" description="FAD-binding FR-type" evidence="16">
    <location>
        <begin position="153"/>
        <end position="261"/>
    </location>
</feature>
<evidence type="ECO:0000256" key="5">
    <source>
        <dbReference type="ARBA" id="ARBA00022575"/>
    </source>
</evidence>
<evidence type="ECO:0000259" key="16">
    <source>
        <dbReference type="PROSITE" id="PS51384"/>
    </source>
</evidence>
<dbReference type="HOGENOM" id="CLU_003827_12_0_1"/>
<dbReference type="InterPro" id="IPR001433">
    <property type="entry name" value="OxRdtase_FAD/NAD-bd"/>
</dbReference>
<dbReference type="Gene3D" id="2.40.30.10">
    <property type="entry name" value="Translation factors"/>
    <property type="match status" value="1"/>
</dbReference>
<evidence type="ECO:0000256" key="13">
    <source>
        <dbReference type="ARBA" id="ARBA00048649"/>
    </source>
</evidence>
<dbReference type="eggNOG" id="KOG3378">
    <property type="taxonomic scope" value="Eukaryota"/>
</dbReference>
<organism evidence="17 18">
    <name type="scientific">Candida tropicalis (strain ATCC MYA-3404 / T1)</name>
    <name type="common">Yeast</name>
    <dbReference type="NCBI Taxonomy" id="294747"/>
    <lineage>
        <taxon>Eukaryota</taxon>
        <taxon>Fungi</taxon>
        <taxon>Dikarya</taxon>
        <taxon>Ascomycota</taxon>
        <taxon>Saccharomycotina</taxon>
        <taxon>Pichiomycetes</taxon>
        <taxon>Debaryomycetaceae</taxon>
        <taxon>Candida/Lodderomyces clade</taxon>
        <taxon>Candida</taxon>
    </lineage>
</organism>
<dbReference type="InterPro" id="IPR017927">
    <property type="entry name" value="FAD-bd_FR_type"/>
</dbReference>
<dbReference type="Gene3D" id="1.10.490.10">
    <property type="entry name" value="Globins"/>
    <property type="match status" value="1"/>
</dbReference>
<dbReference type="Gene3D" id="3.40.50.80">
    <property type="entry name" value="Nucleotide-binding domain of ferredoxin-NADP reductase (FNR) module"/>
    <property type="match status" value="1"/>
</dbReference>
<keyword evidence="6" id="KW-0349">Heme</keyword>
<comment type="catalytic activity">
    <reaction evidence="13">
        <text>2 nitric oxide + NADH + 2 O2 = 2 nitrate + NAD(+) + H(+)</text>
        <dbReference type="Rhea" id="RHEA:19469"/>
        <dbReference type="ChEBI" id="CHEBI:15378"/>
        <dbReference type="ChEBI" id="CHEBI:15379"/>
        <dbReference type="ChEBI" id="CHEBI:16480"/>
        <dbReference type="ChEBI" id="CHEBI:17632"/>
        <dbReference type="ChEBI" id="CHEBI:57540"/>
        <dbReference type="ChEBI" id="CHEBI:57945"/>
        <dbReference type="EC" id="1.14.12.17"/>
    </reaction>
</comment>
<dbReference type="Proteomes" id="UP000002037">
    <property type="component" value="Unassembled WGS sequence"/>
</dbReference>
<proteinExistence type="inferred from homology"/>
<evidence type="ECO:0000256" key="9">
    <source>
        <dbReference type="ARBA" id="ARBA00022827"/>
    </source>
</evidence>
<dbReference type="SUPFAM" id="SSF46458">
    <property type="entry name" value="Globin-like"/>
    <property type="match status" value="1"/>
</dbReference>
<evidence type="ECO:0000256" key="11">
    <source>
        <dbReference type="ARBA" id="ARBA00023004"/>
    </source>
</evidence>
<evidence type="ECO:0000256" key="8">
    <source>
        <dbReference type="ARBA" id="ARBA00022723"/>
    </source>
</evidence>
<name>C5MIG9_CANTT</name>
<protein>
    <recommendedName>
        <fullName evidence="4">nitric oxide dioxygenase</fullName>
        <ecNumber evidence="4">1.14.12.17</ecNumber>
    </recommendedName>
</protein>
<dbReference type="RefSeq" id="XP_002546384.1">
    <property type="nucleotide sequence ID" value="XM_002546338.1"/>
</dbReference>
<dbReference type="GO" id="GO:0019825">
    <property type="term" value="F:oxygen binding"/>
    <property type="evidence" value="ECO:0007669"/>
    <property type="project" value="InterPro"/>
</dbReference>
<dbReference type="GO" id="GO:0008941">
    <property type="term" value="F:nitric oxide dioxygenase NAD(P)H activity"/>
    <property type="evidence" value="ECO:0007669"/>
    <property type="project" value="UniProtKB-EC"/>
</dbReference>
<evidence type="ECO:0000256" key="1">
    <source>
        <dbReference type="ARBA" id="ARBA00001970"/>
    </source>
</evidence>
<keyword evidence="12" id="KW-0520">NAD</keyword>
<dbReference type="VEuPathDB" id="FungiDB:CTRG_05862"/>
<dbReference type="InterPro" id="IPR009050">
    <property type="entry name" value="Globin-like_sf"/>
</dbReference>
<dbReference type="InterPro" id="IPR008333">
    <property type="entry name" value="Cbr1-like_FAD-bd_dom"/>
</dbReference>